<evidence type="ECO:0000259" key="4">
    <source>
        <dbReference type="PROSITE" id="PS50102"/>
    </source>
</evidence>
<dbReference type="InterPro" id="IPR012677">
    <property type="entry name" value="Nucleotide-bd_a/b_plait_sf"/>
</dbReference>
<dbReference type="SUPFAM" id="SSF54928">
    <property type="entry name" value="RNA-binding domain, RBD"/>
    <property type="match status" value="1"/>
</dbReference>
<keyword evidence="6" id="KW-1185">Reference proteome</keyword>
<dbReference type="PROSITE" id="PS50102">
    <property type="entry name" value="RRM"/>
    <property type="match status" value="1"/>
</dbReference>
<dbReference type="Pfam" id="PF09745">
    <property type="entry name" value="NSRP1_N"/>
    <property type="match status" value="1"/>
</dbReference>
<dbReference type="Proteomes" id="UP000289738">
    <property type="component" value="Chromosome B04"/>
</dbReference>
<evidence type="ECO:0000313" key="5">
    <source>
        <dbReference type="EMBL" id="RYR14501.1"/>
    </source>
</evidence>
<sequence>MFAIFAVFVSERHRLFAGHLLFRRIEEQQKKALEEDPTVFDYDGVYDKIKEKVARPLILDREERKVTKKDFLLDFYTILDKNILEGENMRIELRKELQRHAKVEVKVIDDRESGRSRGFGFVTYSSLEEVNSAIESLDGAVIMRIYS</sequence>
<dbReference type="InterPro" id="IPR018612">
    <property type="entry name" value="NSRP1_N"/>
</dbReference>
<protein>
    <recommendedName>
        <fullName evidence="4">RRM domain-containing protein</fullName>
    </recommendedName>
</protein>
<dbReference type="PANTHER" id="PTHR30060">
    <property type="entry name" value="INNER MEMBRANE PROTEIN"/>
    <property type="match status" value="1"/>
</dbReference>
<gene>
    <name evidence="5" type="ORF">Ahy_B04g071085</name>
</gene>
<comment type="similarity">
    <text evidence="1">Belongs to the NSRP1 family.</text>
</comment>
<dbReference type="InterPro" id="IPR035979">
    <property type="entry name" value="RBD_domain_sf"/>
</dbReference>
<evidence type="ECO:0000256" key="2">
    <source>
        <dbReference type="ARBA" id="ARBA00023054"/>
    </source>
</evidence>
<dbReference type="GO" id="GO:0000381">
    <property type="term" value="P:regulation of alternative mRNA splicing, via spliceosome"/>
    <property type="evidence" value="ECO:0007669"/>
    <property type="project" value="InterPro"/>
</dbReference>
<dbReference type="Gene3D" id="3.30.70.330">
    <property type="match status" value="1"/>
</dbReference>
<dbReference type="InterPro" id="IPR000504">
    <property type="entry name" value="RRM_dom"/>
</dbReference>
<organism evidence="5 6">
    <name type="scientific">Arachis hypogaea</name>
    <name type="common">Peanut</name>
    <dbReference type="NCBI Taxonomy" id="3818"/>
    <lineage>
        <taxon>Eukaryota</taxon>
        <taxon>Viridiplantae</taxon>
        <taxon>Streptophyta</taxon>
        <taxon>Embryophyta</taxon>
        <taxon>Tracheophyta</taxon>
        <taxon>Spermatophyta</taxon>
        <taxon>Magnoliopsida</taxon>
        <taxon>eudicotyledons</taxon>
        <taxon>Gunneridae</taxon>
        <taxon>Pentapetalae</taxon>
        <taxon>rosids</taxon>
        <taxon>fabids</taxon>
        <taxon>Fabales</taxon>
        <taxon>Fabaceae</taxon>
        <taxon>Papilionoideae</taxon>
        <taxon>50 kb inversion clade</taxon>
        <taxon>dalbergioids sensu lato</taxon>
        <taxon>Dalbergieae</taxon>
        <taxon>Pterocarpus clade</taxon>
        <taxon>Arachis</taxon>
    </lineage>
</organism>
<dbReference type="AlphaFoldDB" id="A0A444ZK10"/>
<dbReference type="SMART" id="SM00360">
    <property type="entry name" value="RRM"/>
    <property type="match status" value="1"/>
</dbReference>
<accession>A0A444ZK10</accession>
<dbReference type="Pfam" id="PF00076">
    <property type="entry name" value="RRM_1"/>
    <property type="match status" value="1"/>
</dbReference>
<keyword evidence="2" id="KW-0175">Coiled coil</keyword>
<dbReference type="EMBL" id="SDMP01000014">
    <property type="protein sequence ID" value="RYR14501.1"/>
    <property type="molecule type" value="Genomic_DNA"/>
</dbReference>
<dbReference type="STRING" id="3818.A0A444ZK10"/>
<evidence type="ECO:0000256" key="3">
    <source>
        <dbReference type="PROSITE-ProRule" id="PRU00176"/>
    </source>
</evidence>
<evidence type="ECO:0000313" key="6">
    <source>
        <dbReference type="Proteomes" id="UP000289738"/>
    </source>
</evidence>
<comment type="caution">
    <text evidence="5">The sequence shown here is derived from an EMBL/GenBank/DDBJ whole genome shotgun (WGS) entry which is preliminary data.</text>
</comment>
<keyword evidence="3" id="KW-0694">RNA-binding</keyword>
<evidence type="ECO:0000256" key="1">
    <source>
        <dbReference type="ARBA" id="ARBA00010126"/>
    </source>
</evidence>
<feature type="domain" description="RRM" evidence="4">
    <location>
        <begin position="76"/>
        <end position="147"/>
    </location>
</feature>
<name>A0A444ZK10_ARAHY</name>
<reference evidence="5 6" key="1">
    <citation type="submission" date="2019-01" db="EMBL/GenBank/DDBJ databases">
        <title>Sequencing of cultivated peanut Arachis hypogaea provides insights into genome evolution and oil improvement.</title>
        <authorList>
            <person name="Chen X."/>
        </authorList>
    </citation>
    <scope>NUCLEOTIDE SEQUENCE [LARGE SCALE GENOMIC DNA]</scope>
    <source>
        <strain evidence="6">cv. Fuhuasheng</strain>
        <tissue evidence="5">Leaves</tissue>
    </source>
</reference>
<dbReference type="PANTHER" id="PTHR30060:SF0">
    <property type="entry name" value="COILED-COIL PROTEIN (DUF2040)-RELATED"/>
    <property type="match status" value="1"/>
</dbReference>
<proteinExistence type="inferred from homology"/>
<dbReference type="GO" id="GO:0003723">
    <property type="term" value="F:RNA binding"/>
    <property type="evidence" value="ECO:0007669"/>
    <property type="project" value="UniProtKB-UniRule"/>
</dbReference>